<dbReference type="AlphaFoldDB" id="A0A1H9WCZ8"/>
<reference evidence="6" key="1">
    <citation type="submission" date="2016-10" db="EMBL/GenBank/DDBJ databases">
        <authorList>
            <person name="Varghese N."/>
            <person name="Submissions S."/>
        </authorList>
    </citation>
    <scope>NUCLEOTIDE SEQUENCE [LARGE SCALE GENOMIC DNA]</scope>
    <source>
        <strain evidence="6">DSM 20524</strain>
    </source>
</reference>
<name>A0A1H9WCZ8_9CORY</name>
<dbReference type="InterPro" id="IPR003593">
    <property type="entry name" value="AAA+_ATPase"/>
</dbReference>
<dbReference type="InterPro" id="IPR003439">
    <property type="entry name" value="ABC_transporter-like_ATP-bd"/>
</dbReference>
<dbReference type="FunFam" id="3.40.50.300:FF:000134">
    <property type="entry name" value="Iron-enterobactin ABC transporter ATP-binding protein"/>
    <property type="match status" value="1"/>
</dbReference>
<organism evidence="5 6">
    <name type="scientific">Corynebacterium cystitidis DSM 20524</name>
    <dbReference type="NCBI Taxonomy" id="1121357"/>
    <lineage>
        <taxon>Bacteria</taxon>
        <taxon>Bacillati</taxon>
        <taxon>Actinomycetota</taxon>
        <taxon>Actinomycetes</taxon>
        <taxon>Mycobacteriales</taxon>
        <taxon>Corynebacteriaceae</taxon>
        <taxon>Corynebacterium</taxon>
    </lineage>
</organism>
<evidence type="ECO:0000256" key="3">
    <source>
        <dbReference type="ARBA" id="ARBA00022840"/>
    </source>
</evidence>
<keyword evidence="2" id="KW-0547">Nucleotide-binding</keyword>
<dbReference type="GO" id="GO:0016887">
    <property type="term" value="F:ATP hydrolysis activity"/>
    <property type="evidence" value="ECO:0007669"/>
    <property type="project" value="InterPro"/>
</dbReference>
<accession>A0A1H9WCZ8</accession>
<dbReference type="EMBL" id="FOGQ01000020">
    <property type="protein sequence ID" value="SES31661.1"/>
    <property type="molecule type" value="Genomic_DNA"/>
</dbReference>
<keyword evidence="3 5" id="KW-0067">ATP-binding</keyword>
<dbReference type="Gene3D" id="3.40.50.300">
    <property type="entry name" value="P-loop containing nucleotide triphosphate hydrolases"/>
    <property type="match status" value="1"/>
</dbReference>
<dbReference type="InterPro" id="IPR027417">
    <property type="entry name" value="P-loop_NTPase"/>
</dbReference>
<dbReference type="PANTHER" id="PTHR42794">
    <property type="entry name" value="HEMIN IMPORT ATP-BINDING PROTEIN HMUV"/>
    <property type="match status" value="1"/>
</dbReference>
<feature type="domain" description="ABC transporter" evidence="4">
    <location>
        <begin position="3"/>
        <end position="238"/>
    </location>
</feature>
<dbReference type="SUPFAM" id="SSF52540">
    <property type="entry name" value="P-loop containing nucleoside triphosphate hydrolases"/>
    <property type="match status" value="1"/>
</dbReference>
<sequence length="262" mass="28421">MKLQVQGLSFAYRGGAQVLFDVDFGALPGQVTALIGPNGCGKTTAAKCINRILEPKTGTIRLGDHDLRRTSRPSIGRLVGYVPQSSATVSATSVIEFLLLGRRQLLQWRLRAEDLDEVFSVLQRLNIVELANQRVSELSGGQRQKVLIARALMQQPALFLFDEPTSALDIRNQLEIMELARVIAWREKKTVVLVLHDLSMALNYADHVVMLAGGHVVAAGGPSEVITSDLVRQVYGVDVTVDNNGGASILNPFSGLKSQPPG</sequence>
<keyword evidence="6" id="KW-1185">Reference proteome</keyword>
<evidence type="ECO:0000256" key="1">
    <source>
        <dbReference type="ARBA" id="ARBA00022448"/>
    </source>
</evidence>
<dbReference type="RefSeq" id="WP_092260923.1">
    <property type="nucleotide sequence ID" value="NZ_CP047199.1"/>
</dbReference>
<dbReference type="STRING" id="1121357.SAMN05661109_02665"/>
<dbReference type="Proteomes" id="UP000198929">
    <property type="component" value="Unassembled WGS sequence"/>
</dbReference>
<dbReference type="PROSITE" id="PS00211">
    <property type="entry name" value="ABC_TRANSPORTER_1"/>
    <property type="match status" value="1"/>
</dbReference>
<dbReference type="CDD" id="cd03214">
    <property type="entry name" value="ABC_Iron-Siderophores_B12_Hemin"/>
    <property type="match status" value="1"/>
</dbReference>
<gene>
    <name evidence="5" type="ORF">SAMN05661109_02665</name>
</gene>
<dbReference type="PANTHER" id="PTHR42794:SF2">
    <property type="entry name" value="ABC TRANSPORTER ATP-BINDING PROTEIN"/>
    <property type="match status" value="1"/>
</dbReference>
<dbReference type="PROSITE" id="PS50893">
    <property type="entry name" value="ABC_TRANSPORTER_2"/>
    <property type="match status" value="1"/>
</dbReference>
<evidence type="ECO:0000259" key="4">
    <source>
        <dbReference type="PROSITE" id="PS50893"/>
    </source>
</evidence>
<dbReference type="GO" id="GO:0005524">
    <property type="term" value="F:ATP binding"/>
    <property type="evidence" value="ECO:0007669"/>
    <property type="project" value="UniProtKB-KW"/>
</dbReference>
<dbReference type="Pfam" id="PF00005">
    <property type="entry name" value="ABC_tran"/>
    <property type="match status" value="1"/>
</dbReference>
<evidence type="ECO:0000256" key="2">
    <source>
        <dbReference type="ARBA" id="ARBA00022741"/>
    </source>
</evidence>
<evidence type="ECO:0000313" key="6">
    <source>
        <dbReference type="Proteomes" id="UP000198929"/>
    </source>
</evidence>
<keyword evidence="1" id="KW-0813">Transport</keyword>
<proteinExistence type="predicted"/>
<protein>
    <submittedName>
        <fullName evidence="5">Iron complex transport system ATP-binding protein</fullName>
    </submittedName>
</protein>
<dbReference type="InterPro" id="IPR017871">
    <property type="entry name" value="ABC_transporter-like_CS"/>
</dbReference>
<dbReference type="SMART" id="SM00382">
    <property type="entry name" value="AAA"/>
    <property type="match status" value="1"/>
</dbReference>
<evidence type="ECO:0000313" key="5">
    <source>
        <dbReference type="EMBL" id="SES31661.1"/>
    </source>
</evidence>